<dbReference type="EMBL" id="JAWZYT010003974">
    <property type="protein sequence ID" value="KAK4295891.1"/>
    <property type="molecule type" value="Genomic_DNA"/>
</dbReference>
<gene>
    <name evidence="2" type="ORF">Pmani_031562</name>
</gene>
<evidence type="ECO:0000256" key="1">
    <source>
        <dbReference type="SAM" id="MobiDB-lite"/>
    </source>
</evidence>
<reference evidence="2" key="1">
    <citation type="submission" date="2023-11" db="EMBL/GenBank/DDBJ databases">
        <title>Genome assemblies of two species of porcelain crab, Petrolisthes cinctipes and Petrolisthes manimaculis (Anomura: Porcellanidae).</title>
        <authorList>
            <person name="Angst P."/>
        </authorList>
    </citation>
    <scope>NUCLEOTIDE SEQUENCE</scope>
    <source>
        <strain evidence="2">PB745_02</strain>
        <tissue evidence="2">Gill</tissue>
    </source>
</reference>
<keyword evidence="3" id="KW-1185">Reference proteome</keyword>
<dbReference type="AlphaFoldDB" id="A0AAE1NVE4"/>
<proteinExistence type="predicted"/>
<protein>
    <submittedName>
        <fullName evidence="2">Uncharacterized protein</fullName>
    </submittedName>
</protein>
<evidence type="ECO:0000313" key="3">
    <source>
        <dbReference type="Proteomes" id="UP001292094"/>
    </source>
</evidence>
<sequence length="233" mass="25040">MHRSAGGVNDMDPPPPPPLTSLHLLPSALTLTYHNSLLPPPTLSDLQLFHPQNCLSYLPHLTPVPTYSSCYLPGLTPTSSSSHLSYLTSISSSQPTFPITCLIHIPTKSSHSSTSTPNLSSSSHYLQYLLTPMHLLPLQSSPLSNLLLPSPPTPPTLHTHLLLLPPPACLPACLPSCLPACFTLVPGPKSFLLLLSDPPGSLKVRFTPRSYRPPWALETRTGGGGTRSLITIF</sequence>
<dbReference type="Proteomes" id="UP001292094">
    <property type="component" value="Unassembled WGS sequence"/>
</dbReference>
<feature type="region of interest" description="Disordered" evidence="1">
    <location>
        <begin position="1"/>
        <end position="20"/>
    </location>
</feature>
<evidence type="ECO:0000313" key="2">
    <source>
        <dbReference type="EMBL" id="KAK4295891.1"/>
    </source>
</evidence>
<comment type="caution">
    <text evidence="2">The sequence shown here is derived from an EMBL/GenBank/DDBJ whole genome shotgun (WGS) entry which is preliminary data.</text>
</comment>
<organism evidence="2 3">
    <name type="scientific">Petrolisthes manimaculis</name>
    <dbReference type="NCBI Taxonomy" id="1843537"/>
    <lineage>
        <taxon>Eukaryota</taxon>
        <taxon>Metazoa</taxon>
        <taxon>Ecdysozoa</taxon>
        <taxon>Arthropoda</taxon>
        <taxon>Crustacea</taxon>
        <taxon>Multicrustacea</taxon>
        <taxon>Malacostraca</taxon>
        <taxon>Eumalacostraca</taxon>
        <taxon>Eucarida</taxon>
        <taxon>Decapoda</taxon>
        <taxon>Pleocyemata</taxon>
        <taxon>Anomura</taxon>
        <taxon>Galatheoidea</taxon>
        <taxon>Porcellanidae</taxon>
        <taxon>Petrolisthes</taxon>
    </lineage>
</organism>
<name>A0AAE1NVE4_9EUCA</name>
<accession>A0AAE1NVE4</accession>